<reference evidence="1 2" key="1">
    <citation type="submission" date="2016-05" db="EMBL/GenBank/DDBJ databases">
        <title>Microbial solvent formation.</title>
        <authorList>
            <person name="Poehlein A."/>
            <person name="Montoya Solano J.D."/>
            <person name="Flitsch S."/>
            <person name="Krabben P."/>
            <person name="Duerre P."/>
            <person name="Daniel R."/>
        </authorList>
    </citation>
    <scope>NUCLEOTIDE SEQUENCE [LARGE SCALE GENOMIC DNA]</scope>
    <source>
        <strain evidence="1 2">DSM 2619</strain>
    </source>
</reference>
<keyword evidence="2" id="KW-1185">Reference proteome</keyword>
<gene>
    <name evidence="1" type="ORF">CLPUN_22850</name>
</gene>
<accession>A0A1S8TI79</accession>
<dbReference type="Proteomes" id="UP000190890">
    <property type="component" value="Unassembled WGS sequence"/>
</dbReference>
<dbReference type="EMBL" id="LZZM01000152">
    <property type="protein sequence ID" value="OOM77386.1"/>
    <property type="molecule type" value="Genomic_DNA"/>
</dbReference>
<proteinExistence type="predicted"/>
<protein>
    <submittedName>
        <fullName evidence="1">Virus attachment protein p12 family protein</fullName>
    </submittedName>
</protein>
<name>A0A1S8TI79_9CLOT</name>
<evidence type="ECO:0000313" key="1">
    <source>
        <dbReference type="EMBL" id="OOM77386.1"/>
    </source>
</evidence>
<organism evidence="1 2">
    <name type="scientific">Clostridium puniceum</name>
    <dbReference type="NCBI Taxonomy" id="29367"/>
    <lineage>
        <taxon>Bacteria</taxon>
        <taxon>Bacillati</taxon>
        <taxon>Bacillota</taxon>
        <taxon>Clostridia</taxon>
        <taxon>Eubacteriales</taxon>
        <taxon>Clostridiaceae</taxon>
        <taxon>Clostridium</taxon>
    </lineage>
</organism>
<dbReference type="Pfam" id="PF12669">
    <property type="entry name" value="FeoB_associated"/>
    <property type="match status" value="1"/>
</dbReference>
<dbReference type="AlphaFoldDB" id="A0A1S8TI79"/>
<dbReference type="RefSeq" id="WP_077847422.1">
    <property type="nucleotide sequence ID" value="NZ_LZZM01000152.1"/>
</dbReference>
<comment type="caution">
    <text evidence="1">The sequence shown here is derived from an EMBL/GenBank/DDBJ whole genome shotgun (WGS) entry which is preliminary data.</text>
</comment>
<dbReference type="STRING" id="29367.CLPUN_22850"/>
<evidence type="ECO:0000313" key="2">
    <source>
        <dbReference type="Proteomes" id="UP000190890"/>
    </source>
</evidence>
<sequence length="51" mass="5374">MIEIIIASIIVVLAGAIIMKSVRNSSNGKCNCGCDLCKAKNSCSEKNNDSN</sequence>